<keyword evidence="1" id="KW-0808">Transferase</keyword>
<sequence>MDSMIKRLELQRIGKSAGTSNDCNKSDGANRMPAQKLISTGTLGPANRGRLLQALYDMGASSRADLARFTGVNRGTIGGIVQPLINQGILAEGEVIPPSEAGGKPATKLWFSKNARPICAVLLTHNRVRSCLVSLDGEIYAQHATDFPKDLKDASDAFRIVSTCVEETISSANLPILGIGVAAAGMINTETGSIVTVSLAPYFDGFPVGTELAERFGVNTCVDQDTRALLVGDRWFGQGRGRRTFAVVYIGEALGGALYLDGHPYRGPAGAGGEIGHTIVQLNGHVCQCGRRGCWETIASLRWLRDEARARGLQQPHLLNAGRLLTLAGGGVKGAKELLQEYAFNISVGLANLQHLMALNCIILHGDVVRGGKTMLNLIEGSFRELVFHRPDEEITLAFGDSEDVAALRGAASLFLSELLNFVI</sequence>
<dbReference type="Pfam" id="PF00480">
    <property type="entry name" value="ROK"/>
    <property type="match status" value="1"/>
</dbReference>
<dbReference type="Proteomes" id="UP000319824">
    <property type="component" value="Unassembled WGS sequence"/>
</dbReference>
<organism evidence="1 2">
    <name type="scientific">Rhizobium mongolense USDA 1844</name>
    <dbReference type="NCBI Taxonomy" id="1079460"/>
    <lineage>
        <taxon>Bacteria</taxon>
        <taxon>Pseudomonadati</taxon>
        <taxon>Pseudomonadota</taxon>
        <taxon>Alphaproteobacteria</taxon>
        <taxon>Hyphomicrobiales</taxon>
        <taxon>Rhizobiaceae</taxon>
        <taxon>Rhizobium/Agrobacterium group</taxon>
        <taxon>Rhizobium</taxon>
    </lineage>
</organism>
<dbReference type="InterPro" id="IPR036390">
    <property type="entry name" value="WH_DNA-bd_sf"/>
</dbReference>
<dbReference type="AlphaFoldDB" id="A0A559TK44"/>
<dbReference type="Gene3D" id="3.30.420.40">
    <property type="match status" value="2"/>
</dbReference>
<protein>
    <submittedName>
        <fullName evidence="1">Putative NBD/HSP70 family sugar kinase</fullName>
    </submittedName>
</protein>
<reference evidence="1 2" key="1">
    <citation type="submission" date="2019-06" db="EMBL/GenBank/DDBJ databases">
        <title>Pac Bio to generate improved reference genome sequences for organisms with transposon mutant libraries (support for FEBA project).</title>
        <authorList>
            <person name="Blow M."/>
        </authorList>
    </citation>
    <scope>NUCLEOTIDE SEQUENCE [LARGE SCALE GENOMIC DNA]</scope>
    <source>
        <strain evidence="1 2">USDA 1844</strain>
    </source>
</reference>
<dbReference type="InterPro" id="IPR043129">
    <property type="entry name" value="ATPase_NBD"/>
</dbReference>
<dbReference type="InterPro" id="IPR036388">
    <property type="entry name" value="WH-like_DNA-bd_sf"/>
</dbReference>
<name>A0A559TK44_9HYPH</name>
<keyword evidence="1" id="KW-0418">Kinase</keyword>
<dbReference type="Gene3D" id="1.10.10.10">
    <property type="entry name" value="Winged helix-like DNA-binding domain superfamily/Winged helix DNA-binding domain"/>
    <property type="match status" value="1"/>
</dbReference>
<evidence type="ECO:0000313" key="1">
    <source>
        <dbReference type="EMBL" id="TVZ74985.1"/>
    </source>
</evidence>
<accession>A0A559TK44</accession>
<dbReference type="RefSeq" id="WP_022719419.1">
    <property type="nucleotide sequence ID" value="NZ_ATTQ01000062.1"/>
</dbReference>
<dbReference type="PANTHER" id="PTHR18964:SF169">
    <property type="entry name" value="N-ACETYLMANNOSAMINE KINASE"/>
    <property type="match status" value="1"/>
</dbReference>
<dbReference type="SUPFAM" id="SSF53067">
    <property type="entry name" value="Actin-like ATPase domain"/>
    <property type="match status" value="1"/>
</dbReference>
<comment type="caution">
    <text evidence="1">The sequence shown here is derived from an EMBL/GenBank/DDBJ whole genome shotgun (WGS) entry which is preliminary data.</text>
</comment>
<evidence type="ECO:0000313" key="2">
    <source>
        <dbReference type="Proteomes" id="UP000319824"/>
    </source>
</evidence>
<gene>
    <name evidence="1" type="ORF">BCL32_0346</name>
</gene>
<dbReference type="InterPro" id="IPR000600">
    <property type="entry name" value="ROK"/>
</dbReference>
<dbReference type="SUPFAM" id="SSF46785">
    <property type="entry name" value="Winged helix' DNA-binding domain"/>
    <property type="match status" value="1"/>
</dbReference>
<proteinExistence type="predicted"/>
<dbReference type="EMBL" id="VISO01000001">
    <property type="protein sequence ID" value="TVZ74985.1"/>
    <property type="molecule type" value="Genomic_DNA"/>
</dbReference>
<dbReference type="GO" id="GO:0016301">
    <property type="term" value="F:kinase activity"/>
    <property type="evidence" value="ECO:0007669"/>
    <property type="project" value="UniProtKB-KW"/>
</dbReference>
<dbReference type="PANTHER" id="PTHR18964">
    <property type="entry name" value="ROK (REPRESSOR, ORF, KINASE) FAMILY"/>
    <property type="match status" value="1"/>
</dbReference>